<dbReference type="EMBL" id="JACSDZ010000009">
    <property type="protein sequence ID" value="KAF7395625.1"/>
    <property type="molecule type" value="Genomic_DNA"/>
</dbReference>
<organism evidence="2 3">
    <name type="scientific">Vespula germanica</name>
    <name type="common">German yellow jacket</name>
    <name type="synonym">Paravespula germanica</name>
    <dbReference type="NCBI Taxonomy" id="30212"/>
    <lineage>
        <taxon>Eukaryota</taxon>
        <taxon>Metazoa</taxon>
        <taxon>Ecdysozoa</taxon>
        <taxon>Arthropoda</taxon>
        <taxon>Hexapoda</taxon>
        <taxon>Insecta</taxon>
        <taxon>Pterygota</taxon>
        <taxon>Neoptera</taxon>
        <taxon>Endopterygota</taxon>
        <taxon>Hymenoptera</taxon>
        <taxon>Apocrita</taxon>
        <taxon>Aculeata</taxon>
        <taxon>Vespoidea</taxon>
        <taxon>Vespidae</taxon>
        <taxon>Vespinae</taxon>
        <taxon>Vespula</taxon>
    </lineage>
</organism>
<keyword evidence="3" id="KW-1185">Reference proteome</keyword>
<dbReference type="AlphaFoldDB" id="A0A834N3P4"/>
<evidence type="ECO:0000313" key="2">
    <source>
        <dbReference type="EMBL" id="KAF7395625.1"/>
    </source>
</evidence>
<reference evidence="2" key="1">
    <citation type="journal article" date="2020" name="G3 (Bethesda)">
        <title>High-Quality Assemblies for Three Invasive Social Wasps from the &lt;i&gt;Vespula&lt;/i&gt; Genus.</title>
        <authorList>
            <person name="Harrop T.W.R."/>
            <person name="Guhlin J."/>
            <person name="McLaughlin G.M."/>
            <person name="Permina E."/>
            <person name="Stockwell P."/>
            <person name="Gilligan J."/>
            <person name="Le Lec M.F."/>
            <person name="Gruber M.A.M."/>
            <person name="Quinn O."/>
            <person name="Lovegrove M."/>
            <person name="Duncan E.J."/>
            <person name="Remnant E.J."/>
            <person name="Van Eeckhoven J."/>
            <person name="Graham B."/>
            <person name="Knapp R.A."/>
            <person name="Langford K.W."/>
            <person name="Kronenberg Z."/>
            <person name="Press M.O."/>
            <person name="Eacker S.M."/>
            <person name="Wilson-Rankin E.E."/>
            <person name="Purcell J."/>
            <person name="Lester P.J."/>
            <person name="Dearden P.K."/>
        </authorList>
    </citation>
    <scope>NUCLEOTIDE SEQUENCE</scope>
    <source>
        <strain evidence="2">Linc-1</strain>
    </source>
</reference>
<evidence type="ECO:0000313" key="3">
    <source>
        <dbReference type="Proteomes" id="UP000617340"/>
    </source>
</evidence>
<accession>A0A834N3P4</accession>
<proteinExistence type="predicted"/>
<sequence>MVIGSHQKVILWDLLDKLLKRSTSSIQLEGVHPFELPRFDSHLQHQCTGKVREDEEMKRKRRRRNSQGIEKSMHRHAGMGLREAERIFKNYENVESYNLDNVGRARKHMDIDVVSLISCFTVLTTS</sequence>
<evidence type="ECO:0000256" key="1">
    <source>
        <dbReference type="SAM" id="MobiDB-lite"/>
    </source>
</evidence>
<protein>
    <submittedName>
        <fullName evidence="2">Uncharacterized protein</fullName>
    </submittedName>
</protein>
<name>A0A834N3P4_VESGE</name>
<comment type="caution">
    <text evidence="2">The sequence shown here is derived from an EMBL/GenBank/DDBJ whole genome shotgun (WGS) entry which is preliminary data.</text>
</comment>
<dbReference type="Proteomes" id="UP000617340">
    <property type="component" value="Unassembled WGS sequence"/>
</dbReference>
<gene>
    <name evidence="2" type="ORF">HZH68_009675</name>
</gene>
<feature type="region of interest" description="Disordered" evidence="1">
    <location>
        <begin position="49"/>
        <end position="77"/>
    </location>
</feature>